<dbReference type="SUPFAM" id="SSF69118">
    <property type="entry name" value="AhpD-like"/>
    <property type="match status" value="2"/>
</dbReference>
<gene>
    <name evidence="1" type="ORF">EBBID32_41890</name>
</gene>
<dbReference type="OrthoDB" id="7514530at2"/>
<reference evidence="2" key="2">
    <citation type="submission" date="2013-04" db="EMBL/GenBank/DDBJ databases">
        <title>Bisphenol A degrading Sphingobium sp. strain BiD32.</title>
        <authorList>
            <person name="Nielsen J.L."/>
            <person name="Zhou N.A."/>
            <person name="Kjeldal H."/>
        </authorList>
    </citation>
    <scope>NUCLEOTIDE SEQUENCE [LARGE SCALE GENOMIC DNA]</scope>
    <source>
        <strain evidence="2">BiD32</strain>
    </source>
</reference>
<sequence>MIRRSGQLAYPLTAYAFLLDNRPDMLKYHMRQMQFLHAVPANGEIPMSVTTLTMLHWYACNRVPGGVLHEVMACQESGASKDQVNEIFGLAFMHSGPSGFHEVYHQAFDYMHSYQPSGNTLIWPKGWEPDPAAFKSGLDFDNPVLTAAERKMLDEWYVNTIGYVPESIGMLTEFNPSFVKQHRGKFEGALATGTLPKQVVPYILIHYNMNRGFRDGIREATLLGKSWGLTRDQVICAITLGTGYMAGMDGMYIVKEAIGDLLDSWE</sequence>
<accession>N1MSV0</accession>
<organism evidence="1 2">
    <name type="scientific">Sphingobium indicum BiD32</name>
    <dbReference type="NCBI Taxonomy" id="1301087"/>
    <lineage>
        <taxon>Bacteria</taxon>
        <taxon>Pseudomonadati</taxon>
        <taxon>Pseudomonadota</taxon>
        <taxon>Alphaproteobacteria</taxon>
        <taxon>Sphingomonadales</taxon>
        <taxon>Sphingomonadaceae</taxon>
        <taxon>Sphingobium</taxon>
    </lineage>
</organism>
<dbReference type="InterPro" id="IPR029032">
    <property type="entry name" value="AhpD-like"/>
</dbReference>
<protein>
    <submittedName>
        <fullName evidence="1">Uncharacterized protein</fullName>
    </submittedName>
</protein>
<name>N1MSV0_9SPHN</name>
<dbReference type="AlphaFoldDB" id="N1MSV0"/>
<evidence type="ECO:0000313" key="1">
    <source>
        <dbReference type="EMBL" id="CCW19819.1"/>
    </source>
</evidence>
<dbReference type="EMBL" id="CAVK010000232">
    <property type="protein sequence ID" value="CCW19819.1"/>
    <property type="molecule type" value="Genomic_DNA"/>
</dbReference>
<proteinExistence type="predicted"/>
<comment type="caution">
    <text evidence="1">The sequence shown here is derived from an EMBL/GenBank/DDBJ whole genome shotgun (WGS) entry which is preliminary data.</text>
</comment>
<keyword evidence="2" id="KW-1185">Reference proteome</keyword>
<reference evidence="1 2" key="1">
    <citation type="submission" date="2013-03" db="EMBL/GenBank/DDBJ databases">
        <authorList>
            <person name="Le V."/>
        </authorList>
    </citation>
    <scope>NUCLEOTIDE SEQUENCE [LARGE SCALE GENOMIC DNA]</scope>
    <source>
        <strain evidence="1 2">BiD32</strain>
    </source>
</reference>
<dbReference type="Proteomes" id="UP000013201">
    <property type="component" value="Unassembled WGS sequence"/>
</dbReference>
<evidence type="ECO:0000313" key="2">
    <source>
        <dbReference type="Proteomes" id="UP000013201"/>
    </source>
</evidence>